<dbReference type="InterPro" id="IPR029058">
    <property type="entry name" value="AB_hydrolase_fold"/>
</dbReference>
<comment type="similarity">
    <text evidence="1">Belongs to the peptidase S33 family.</text>
</comment>
<keyword evidence="3 8" id="KW-0378">Hydrolase</keyword>
<feature type="compositionally biased region" description="Low complexity" evidence="4">
    <location>
        <begin position="381"/>
        <end position="390"/>
    </location>
</feature>
<keyword evidence="9" id="KW-1185">Reference proteome</keyword>
<proteinExistence type="inferred from homology"/>
<evidence type="ECO:0000259" key="6">
    <source>
        <dbReference type="Pfam" id="PF00561"/>
    </source>
</evidence>
<evidence type="ECO:0000259" key="7">
    <source>
        <dbReference type="Pfam" id="PF08386"/>
    </source>
</evidence>
<feature type="region of interest" description="Disordered" evidence="4">
    <location>
        <begin position="380"/>
        <end position="409"/>
    </location>
</feature>
<evidence type="ECO:0000313" key="9">
    <source>
        <dbReference type="Proteomes" id="UP001500610"/>
    </source>
</evidence>
<dbReference type="Pfam" id="PF00561">
    <property type="entry name" value="Abhydrolase_1"/>
    <property type="match status" value="1"/>
</dbReference>
<dbReference type="SUPFAM" id="SSF53474">
    <property type="entry name" value="alpha/beta-Hydrolases"/>
    <property type="match status" value="1"/>
</dbReference>
<dbReference type="RefSeq" id="WP_226026862.1">
    <property type="nucleotide sequence ID" value="NZ_BAABIV010000005.1"/>
</dbReference>
<evidence type="ECO:0000256" key="5">
    <source>
        <dbReference type="SAM" id="SignalP"/>
    </source>
</evidence>
<evidence type="ECO:0000256" key="2">
    <source>
        <dbReference type="ARBA" id="ARBA00022729"/>
    </source>
</evidence>
<dbReference type="PANTHER" id="PTHR43248">
    <property type="entry name" value="2-SUCCINYL-6-HYDROXY-2,4-CYCLOHEXADIENE-1-CARBOXYLATE SYNTHASE"/>
    <property type="match status" value="1"/>
</dbReference>
<reference evidence="9" key="1">
    <citation type="journal article" date="2019" name="Int. J. Syst. Evol. Microbiol.">
        <title>The Global Catalogue of Microorganisms (GCM) 10K type strain sequencing project: providing services to taxonomists for standard genome sequencing and annotation.</title>
        <authorList>
            <consortium name="The Broad Institute Genomics Platform"/>
            <consortium name="The Broad Institute Genome Sequencing Center for Infectious Disease"/>
            <person name="Wu L."/>
            <person name="Ma J."/>
        </authorList>
    </citation>
    <scope>NUCLEOTIDE SEQUENCE [LARGE SCALE GENOMIC DNA]</scope>
    <source>
        <strain evidence="9">JCM 17657</strain>
    </source>
</reference>
<comment type="caution">
    <text evidence="8">The sequence shown here is derived from an EMBL/GenBank/DDBJ whole genome shotgun (WGS) entry which is preliminary data.</text>
</comment>
<feature type="chain" id="PRO_5046297127" evidence="5">
    <location>
        <begin position="35"/>
        <end position="563"/>
    </location>
</feature>
<protein>
    <submittedName>
        <fullName evidence="8">Alpha/beta hydrolase</fullName>
    </submittedName>
</protein>
<dbReference type="GO" id="GO:0016787">
    <property type="term" value="F:hydrolase activity"/>
    <property type="evidence" value="ECO:0007669"/>
    <property type="project" value="UniProtKB-KW"/>
</dbReference>
<sequence>MQAKLDSRPSVRRCAVTGALGLALLGAGLPAANGATTTAATTATATADARDAGAGMSRFYDQKVAWSACEGTDMPKDLQCGKVTVPLDYARPEGRTLDVALARYRATGDSRGSVLLNFGGPGGSGVSELAAGGKEFMHLTNGYDVVTFDPRGVGRSSPVSCGPATLEIMDATDGDGGLTDPEEVLKRLRDAAAECAEHSGPVLPHIGTVDAARDMEVMRRALGDDRLNYLGFSYGTRLGAVYAARFPDKVGRMVLDGVDTLTEPLAEQGLAGARGQQTALENFLDWCVEDIACPFGQDARAARDQVERLVASLDSDPVPSAFGEPFTGQDMVGAIGQALYSRELWPSLERAIGQLVEQGDSGGLEGFSSGGVTFPVREQTGEQAGEQGAGPVRQPVRGDKGAGLTDEEDVPMDNLPAALMAINCADDPDRPTAAQVTASLGRLRARYEEASPVFGRYRLTQVLMCYGRPKGTDYIREDVKDLDTARMLLVGTRGDPATPYRWTTETADRLGPSAVVLDNRGEGHTGYASSECVHRKVDDFLLYGSLPPDGSSCGSEAAGTGPH</sequence>
<dbReference type="Proteomes" id="UP001500610">
    <property type="component" value="Unassembled WGS sequence"/>
</dbReference>
<name>A0ABP9HV44_9ACTN</name>
<feature type="domain" description="AB hydrolase-1" evidence="6">
    <location>
        <begin position="114"/>
        <end position="319"/>
    </location>
</feature>
<dbReference type="InterPro" id="IPR013595">
    <property type="entry name" value="Pept_S33_TAP-like_C"/>
</dbReference>
<dbReference type="Gene3D" id="3.40.50.1820">
    <property type="entry name" value="alpha/beta hydrolase"/>
    <property type="match status" value="1"/>
</dbReference>
<evidence type="ECO:0000256" key="3">
    <source>
        <dbReference type="ARBA" id="ARBA00022801"/>
    </source>
</evidence>
<organism evidence="8 9">
    <name type="scientific">Streptomyces hyderabadensis</name>
    <dbReference type="NCBI Taxonomy" id="598549"/>
    <lineage>
        <taxon>Bacteria</taxon>
        <taxon>Bacillati</taxon>
        <taxon>Actinomycetota</taxon>
        <taxon>Actinomycetes</taxon>
        <taxon>Kitasatosporales</taxon>
        <taxon>Streptomycetaceae</taxon>
        <taxon>Streptomyces</taxon>
    </lineage>
</organism>
<dbReference type="InterPro" id="IPR000073">
    <property type="entry name" value="AB_hydrolase_1"/>
</dbReference>
<feature type="signal peptide" evidence="5">
    <location>
        <begin position="1"/>
        <end position="34"/>
    </location>
</feature>
<evidence type="ECO:0000313" key="8">
    <source>
        <dbReference type="EMBL" id="GAA4979516.1"/>
    </source>
</evidence>
<dbReference type="EMBL" id="BAABIV010000005">
    <property type="protein sequence ID" value="GAA4979516.1"/>
    <property type="molecule type" value="Genomic_DNA"/>
</dbReference>
<keyword evidence="2 5" id="KW-0732">Signal</keyword>
<evidence type="ECO:0000256" key="1">
    <source>
        <dbReference type="ARBA" id="ARBA00010088"/>
    </source>
</evidence>
<dbReference type="PANTHER" id="PTHR43248:SF29">
    <property type="entry name" value="TRIPEPTIDYL AMINOPEPTIDASE"/>
    <property type="match status" value="1"/>
</dbReference>
<feature type="domain" description="Peptidase S33 tripeptidyl aminopeptidase-like C-terminal" evidence="7">
    <location>
        <begin position="451"/>
        <end position="553"/>
    </location>
</feature>
<dbReference type="InterPro" id="IPR051601">
    <property type="entry name" value="Serine_prot/Carboxylest_S33"/>
</dbReference>
<gene>
    <name evidence="8" type="ORF">GCM10023257_16850</name>
</gene>
<dbReference type="Pfam" id="PF08386">
    <property type="entry name" value="Abhydrolase_4"/>
    <property type="match status" value="1"/>
</dbReference>
<evidence type="ECO:0000256" key="4">
    <source>
        <dbReference type="SAM" id="MobiDB-lite"/>
    </source>
</evidence>
<accession>A0ABP9HV44</accession>